<keyword evidence="2 3" id="KW-0862">Zinc</keyword>
<evidence type="ECO:0000313" key="4">
    <source>
        <dbReference type="EMBL" id="WOO80710.1"/>
    </source>
</evidence>
<dbReference type="Gene3D" id="2.60.11.10">
    <property type="entry name" value="Cytochrome c oxidase, subunit Vb"/>
    <property type="match status" value="1"/>
</dbReference>
<evidence type="ECO:0000256" key="3">
    <source>
        <dbReference type="PIRSR" id="PIRSR602124-2"/>
    </source>
</evidence>
<dbReference type="GO" id="GO:0045277">
    <property type="term" value="C:respiratory chain complex IV"/>
    <property type="evidence" value="ECO:0007669"/>
    <property type="project" value="InterPro"/>
</dbReference>
<feature type="binding site" evidence="3">
    <location>
        <position position="127"/>
    </location>
    <ligand>
        <name>Zn(2+)</name>
        <dbReference type="ChEBI" id="CHEBI:29105"/>
    </ligand>
</feature>
<dbReference type="Proteomes" id="UP000827549">
    <property type="component" value="Chromosome 3"/>
</dbReference>
<dbReference type="PANTHER" id="PTHR10122">
    <property type="entry name" value="CYTOCHROME C OXIDASE SUBUNIT 5B, MITOCHONDRIAL"/>
    <property type="match status" value="1"/>
</dbReference>
<evidence type="ECO:0000256" key="1">
    <source>
        <dbReference type="ARBA" id="ARBA00022723"/>
    </source>
</evidence>
<gene>
    <name evidence="4" type="primary">cox4_1</name>
    <name evidence="4" type="ORF">LOC62_03G004227</name>
</gene>
<feature type="binding site" evidence="3">
    <location>
        <position position="135"/>
    </location>
    <ligand>
        <name>Zn(2+)</name>
        <dbReference type="ChEBI" id="CHEBI:29105"/>
    </ligand>
</feature>
<reference evidence="4" key="1">
    <citation type="submission" date="2023-10" db="EMBL/GenBank/DDBJ databases">
        <authorList>
            <person name="Noh H."/>
        </authorList>
    </citation>
    <scope>NUCLEOTIDE SEQUENCE</scope>
    <source>
        <strain evidence="4">DUCC4014</strain>
    </source>
</reference>
<dbReference type="PANTHER" id="PTHR10122:SF0">
    <property type="entry name" value="CYTOCHROME C OXIDASE SUBUNIT 5B, ISOFORM A-RELATED"/>
    <property type="match status" value="1"/>
</dbReference>
<sequence>MVALLRSLRAVARPALALPKAQVIARPISVSAIRRGGGGPPLLLGEGVKAGEVPTDEQQATGIERFELMGKVEGVDVFDMTPLQADRLGTLDNPIEVFSFVRISHFRLAPLWLANNPAQYPVRHVGCTGFPADSHDTLWLQVNTELKHHRCPECGSVYTLKYEPHASAAHH</sequence>
<dbReference type="GO" id="GO:0046872">
    <property type="term" value="F:metal ion binding"/>
    <property type="evidence" value="ECO:0007669"/>
    <property type="project" value="UniProtKB-KW"/>
</dbReference>
<dbReference type="PROSITE" id="PS51359">
    <property type="entry name" value="COX5B_2"/>
    <property type="match status" value="1"/>
</dbReference>
<name>A0AAF0Y5Z1_9TREE</name>
<evidence type="ECO:0000256" key="2">
    <source>
        <dbReference type="ARBA" id="ARBA00022833"/>
    </source>
</evidence>
<dbReference type="Gene3D" id="2.60.260.40">
    <property type="entry name" value="q5lls5 like domains"/>
    <property type="match status" value="1"/>
</dbReference>
<dbReference type="InterPro" id="IPR002124">
    <property type="entry name" value="Cyt_c_oxidase_su5b"/>
</dbReference>
<dbReference type="AlphaFoldDB" id="A0AAF0Y5Z1"/>
<keyword evidence="5" id="KW-1185">Reference proteome</keyword>
<dbReference type="RefSeq" id="XP_062626742.1">
    <property type="nucleotide sequence ID" value="XM_062770758.1"/>
</dbReference>
<organism evidence="4 5">
    <name type="scientific">Vanrija pseudolonga</name>
    <dbReference type="NCBI Taxonomy" id="143232"/>
    <lineage>
        <taxon>Eukaryota</taxon>
        <taxon>Fungi</taxon>
        <taxon>Dikarya</taxon>
        <taxon>Basidiomycota</taxon>
        <taxon>Agaricomycotina</taxon>
        <taxon>Tremellomycetes</taxon>
        <taxon>Trichosporonales</taxon>
        <taxon>Trichosporonaceae</taxon>
        <taxon>Vanrija</taxon>
    </lineage>
</organism>
<dbReference type="Pfam" id="PF01215">
    <property type="entry name" value="COX5B"/>
    <property type="match status" value="2"/>
</dbReference>
<dbReference type="SUPFAM" id="SSF57802">
    <property type="entry name" value="Rubredoxin-like"/>
    <property type="match status" value="1"/>
</dbReference>
<feature type="binding site" evidence="3">
    <location>
        <position position="154"/>
    </location>
    <ligand>
        <name>Zn(2+)</name>
        <dbReference type="ChEBI" id="CHEBI:29105"/>
    </ligand>
</feature>
<dbReference type="EMBL" id="CP086716">
    <property type="protein sequence ID" value="WOO80710.1"/>
    <property type="molecule type" value="Genomic_DNA"/>
</dbReference>
<dbReference type="CDD" id="cd00924">
    <property type="entry name" value="Cyt_c_Oxidase_Vb"/>
    <property type="match status" value="1"/>
</dbReference>
<dbReference type="GO" id="GO:0005740">
    <property type="term" value="C:mitochondrial envelope"/>
    <property type="evidence" value="ECO:0007669"/>
    <property type="project" value="InterPro"/>
</dbReference>
<protein>
    <submittedName>
        <fullName evidence="4">Cytochrome c oxidase subunit 4, mitochondrial</fullName>
    </submittedName>
</protein>
<proteinExistence type="predicted"/>
<evidence type="ECO:0000313" key="5">
    <source>
        <dbReference type="Proteomes" id="UP000827549"/>
    </source>
</evidence>
<dbReference type="GeneID" id="87807466"/>
<feature type="binding site" evidence="3">
    <location>
        <position position="151"/>
    </location>
    <ligand>
        <name>Zn(2+)</name>
        <dbReference type="ChEBI" id="CHEBI:29105"/>
    </ligand>
</feature>
<accession>A0AAF0Y5Z1</accession>
<keyword evidence="1 3" id="KW-0479">Metal-binding</keyword>
<dbReference type="InterPro" id="IPR036972">
    <property type="entry name" value="Cyt_c_oxidase_su5b_sf"/>
</dbReference>
<dbReference type="GO" id="GO:0006123">
    <property type="term" value="P:mitochondrial electron transport, cytochrome c to oxygen"/>
    <property type="evidence" value="ECO:0007669"/>
    <property type="project" value="InterPro"/>
</dbReference>